<gene>
    <name evidence="2" type="ORF">Pla111_21530</name>
</gene>
<evidence type="ECO:0000313" key="3">
    <source>
        <dbReference type="Proteomes" id="UP000318995"/>
    </source>
</evidence>
<evidence type="ECO:0000256" key="1">
    <source>
        <dbReference type="SAM" id="SignalP"/>
    </source>
</evidence>
<comment type="caution">
    <text evidence="2">The sequence shown here is derived from an EMBL/GenBank/DDBJ whole genome shotgun (WGS) entry which is preliminary data.</text>
</comment>
<sequence precursor="true">MIRFVCATLLALATSAASAASITDLNAWTQLQDPPHPGMAGVVDNASQVTLTATGAVPSGTDIGYASVNGPDVAGSTGGYYFDPAQSFVVAIDFDLSAGGSIGGGGIGFGIGEDVGGTDSAGVGLALLNGAPLLFSAASRVNDIDQPLSNFAAAATASGRLFVNYNAATGDITLGVNAMQGVGMASDTVTLAGLQNLWDDEPLLVSFFLRSQAAGPIPALTAGSLEAVFSNFEVLSGTPLTVVPEPASLFLTVLVGGAGLICRRR</sequence>
<feature type="chain" id="PRO_5023085788" description="PEP-CTERM protein-sorting domain-containing protein" evidence="1">
    <location>
        <begin position="20"/>
        <end position="265"/>
    </location>
</feature>
<dbReference type="AlphaFoldDB" id="A0A5C5VZ13"/>
<keyword evidence="3" id="KW-1185">Reference proteome</keyword>
<dbReference type="NCBIfam" id="TIGR02595">
    <property type="entry name" value="PEP_CTERM"/>
    <property type="match status" value="1"/>
</dbReference>
<protein>
    <recommendedName>
        <fullName evidence="4">PEP-CTERM protein-sorting domain-containing protein</fullName>
    </recommendedName>
</protein>
<organism evidence="2 3">
    <name type="scientific">Botrimarina hoheduenensis</name>
    <dbReference type="NCBI Taxonomy" id="2528000"/>
    <lineage>
        <taxon>Bacteria</taxon>
        <taxon>Pseudomonadati</taxon>
        <taxon>Planctomycetota</taxon>
        <taxon>Planctomycetia</taxon>
        <taxon>Pirellulales</taxon>
        <taxon>Lacipirellulaceae</taxon>
        <taxon>Botrimarina</taxon>
    </lineage>
</organism>
<accession>A0A5C5VZ13</accession>
<feature type="signal peptide" evidence="1">
    <location>
        <begin position="1"/>
        <end position="19"/>
    </location>
</feature>
<evidence type="ECO:0000313" key="2">
    <source>
        <dbReference type="EMBL" id="TWT43203.1"/>
    </source>
</evidence>
<keyword evidence="1" id="KW-0732">Signal</keyword>
<dbReference type="Proteomes" id="UP000318995">
    <property type="component" value="Unassembled WGS sequence"/>
</dbReference>
<dbReference type="InterPro" id="IPR013424">
    <property type="entry name" value="Ice-binding_C"/>
</dbReference>
<dbReference type="RefSeq" id="WP_146574135.1">
    <property type="nucleotide sequence ID" value="NZ_SJPH01000004.1"/>
</dbReference>
<dbReference type="EMBL" id="SJPH01000004">
    <property type="protein sequence ID" value="TWT43203.1"/>
    <property type="molecule type" value="Genomic_DNA"/>
</dbReference>
<proteinExistence type="predicted"/>
<evidence type="ECO:0008006" key="4">
    <source>
        <dbReference type="Google" id="ProtNLM"/>
    </source>
</evidence>
<dbReference type="OrthoDB" id="259314at2"/>
<name>A0A5C5VZ13_9BACT</name>
<reference evidence="2 3" key="1">
    <citation type="submission" date="2019-02" db="EMBL/GenBank/DDBJ databases">
        <title>Deep-cultivation of Planctomycetes and their phenomic and genomic characterization uncovers novel biology.</title>
        <authorList>
            <person name="Wiegand S."/>
            <person name="Jogler M."/>
            <person name="Boedeker C."/>
            <person name="Pinto D."/>
            <person name="Vollmers J."/>
            <person name="Rivas-Marin E."/>
            <person name="Kohn T."/>
            <person name="Peeters S.H."/>
            <person name="Heuer A."/>
            <person name="Rast P."/>
            <person name="Oberbeckmann S."/>
            <person name="Bunk B."/>
            <person name="Jeske O."/>
            <person name="Meyerdierks A."/>
            <person name="Storesund J.E."/>
            <person name="Kallscheuer N."/>
            <person name="Luecker S."/>
            <person name="Lage O.M."/>
            <person name="Pohl T."/>
            <person name="Merkel B.J."/>
            <person name="Hornburger P."/>
            <person name="Mueller R.-W."/>
            <person name="Bruemmer F."/>
            <person name="Labrenz M."/>
            <person name="Spormann A.M."/>
            <person name="Op Den Camp H."/>
            <person name="Overmann J."/>
            <person name="Amann R."/>
            <person name="Jetten M.S.M."/>
            <person name="Mascher T."/>
            <person name="Medema M.H."/>
            <person name="Devos D.P."/>
            <person name="Kaster A.-K."/>
            <person name="Ovreas L."/>
            <person name="Rohde M."/>
            <person name="Galperin M.Y."/>
            <person name="Jogler C."/>
        </authorList>
    </citation>
    <scope>NUCLEOTIDE SEQUENCE [LARGE SCALE GENOMIC DNA]</scope>
    <source>
        <strain evidence="2 3">Pla111</strain>
    </source>
</reference>